<keyword evidence="3" id="KW-1185">Reference proteome</keyword>
<name>A0A8W8NZH4_MAGGI</name>
<feature type="region of interest" description="Disordered" evidence="1">
    <location>
        <begin position="1"/>
        <end position="26"/>
    </location>
</feature>
<dbReference type="AlphaFoldDB" id="A0A8W8NZH4"/>
<evidence type="ECO:0000313" key="2">
    <source>
        <dbReference type="EnsemblMetazoa" id="G7745.1:cds"/>
    </source>
</evidence>
<evidence type="ECO:0000313" key="3">
    <source>
        <dbReference type="Proteomes" id="UP000005408"/>
    </source>
</evidence>
<dbReference type="Proteomes" id="UP000005408">
    <property type="component" value="Unassembled WGS sequence"/>
</dbReference>
<proteinExistence type="predicted"/>
<feature type="compositionally biased region" description="Polar residues" evidence="1">
    <location>
        <begin position="1"/>
        <end position="12"/>
    </location>
</feature>
<dbReference type="EnsemblMetazoa" id="G7745.1">
    <property type="protein sequence ID" value="G7745.1:cds"/>
    <property type="gene ID" value="G7745"/>
</dbReference>
<accession>A0A8W8NZH4</accession>
<evidence type="ECO:0000256" key="1">
    <source>
        <dbReference type="SAM" id="MobiDB-lite"/>
    </source>
</evidence>
<reference evidence="2" key="1">
    <citation type="submission" date="2022-08" db="UniProtKB">
        <authorList>
            <consortium name="EnsemblMetazoa"/>
        </authorList>
    </citation>
    <scope>IDENTIFICATION</scope>
    <source>
        <strain evidence="2">05x7-T-G4-1.051#20</strain>
    </source>
</reference>
<sequence>MCPNQSGSGKSSNDIKDNEAEEVKEDCFSEEEAIEGHLKKVFIEATDKSKYDPLAFLKMKEETIRSIL</sequence>
<organism evidence="2 3">
    <name type="scientific">Magallana gigas</name>
    <name type="common">Pacific oyster</name>
    <name type="synonym">Crassostrea gigas</name>
    <dbReference type="NCBI Taxonomy" id="29159"/>
    <lineage>
        <taxon>Eukaryota</taxon>
        <taxon>Metazoa</taxon>
        <taxon>Spiralia</taxon>
        <taxon>Lophotrochozoa</taxon>
        <taxon>Mollusca</taxon>
        <taxon>Bivalvia</taxon>
        <taxon>Autobranchia</taxon>
        <taxon>Pteriomorphia</taxon>
        <taxon>Ostreida</taxon>
        <taxon>Ostreoidea</taxon>
        <taxon>Ostreidae</taxon>
        <taxon>Magallana</taxon>
    </lineage>
</organism>
<protein>
    <submittedName>
        <fullName evidence="2">Uncharacterized protein</fullName>
    </submittedName>
</protein>